<dbReference type="AlphaFoldDB" id="A0A1M6LRY7"/>
<dbReference type="RefSeq" id="WP_072848608.1">
    <property type="nucleotide sequence ID" value="NZ_FRAH01000005.1"/>
</dbReference>
<dbReference type="PANTHER" id="PTHR33885">
    <property type="entry name" value="PHAGE SHOCK PROTEIN C"/>
    <property type="match status" value="1"/>
</dbReference>
<dbReference type="InterPro" id="IPR052027">
    <property type="entry name" value="PspC"/>
</dbReference>
<evidence type="ECO:0000313" key="9">
    <source>
        <dbReference type="Proteomes" id="UP000183975"/>
    </source>
</evidence>
<dbReference type="Proteomes" id="UP000183975">
    <property type="component" value="Unassembled WGS sequence"/>
</dbReference>
<keyword evidence="4 6" id="KW-1133">Transmembrane helix</keyword>
<keyword evidence="9" id="KW-1185">Reference proteome</keyword>
<evidence type="ECO:0000256" key="4">
    <source>
        <dbReference type="ARBA" id="ARBA00022989"/>
    </source>
</evidence>
<dbReference type="PANTHER" id="PTHR33885:SF3">
    <property type="entry name" value="PHAGE SHOCK PROTEIN C"/>
    <property type="match status" value="1"/>
</dbReference>
<keyword evidence="3 6" id="KW-0812">Transmembrane</keyword>
<evidence type="ECO:0000256" key="6">
    <source>
        <dbReference type="SAM" id="Phobius"/>
    </source>
</evidence>
<name>A0A1M6LRY7_9FIRM</name>
<dbReference type="InterPro" id="IPR007168">
    <property type="entry name" value="Phageshock_PspC_N"/>
</dbReference>
<evidence type="ECO:0000259" key="7">
    <source>
        <dbReference type="Pfam" id="PF04024"/>
    </source>
</evidence>
<gene>
    <name evidence="8" type="ORF">SAMN02745138_00408</name>
</gene>
<accession>A0A1M6LRY7</accession>
<feature type="domain" description="Phage shock protein PspC N-terminal" evidence="7">
    <location>
        <begin position="2"/>
        <end position="60"/>
    </location>
</feature>
<dbReference type="Pfam" id="PF04024">
    <property type="entry name" value="PspC"/>
    <property type="match status" value="1"/>
</dbReference>
<comment type="subcellular location">
    <subcellularLocation>
        <location evidence="1">Cell membrane</location>
        <topology evidence="1">Single-pass membrane protein</topology>
    </subcellularLocation>
</comment>
<protein>
    <submittedName>
        <fullName evidence="8">Phage shock protein C (PspC) family protein</fullName>
    </submittedName>
</protein>
<evidence type="ECO:0000256" key="2">
    <source>
        <dbReference type="ARBA" id="ARBA00022475"/>
    </source>
</evidence>
<evidence type="ECO:0000256" key="3">
    <source>
        <dbReference type="ARBA" id="ARBA00022692"/>
    </source>
</evidence>
<dbReference type="OrthoDB" id="9815286at2"/>
<dbReference type="EMBL" id="FRAH01000005">
    <property type="protein sequence ID" value="SHJ73862.1"/>
    <property type="molecule type" value="Genomic_DNA"/>
</dbReference>
<evidence type="ECO:0000313" key="8">
    <source>
        <dbReference type="EMBL" id="SHJ73862.1"/>
    </source>
</evidence>
<evidence type="ECO:0000256" key="5">
    <source>
        <dbReference type="ARBA" id="ARBA00023136"/>
    </source>
</evidence>
<feature type="transmembrane region" description="Helical" evidence="6">
    <location>
        <begin position="33"/>
        <end position="58"/>
    </location>
</feature>
<proteinExistence type="predicted"/>
<evidence type="ECO:0000256" key="1">
    <source>
        <dbReference type="ARBA" id="ARBA00004162"/>
    </source>
</evidence>
<keyword evidence="2" id="KW-1003">Cell membrane</keyword>
<keyword evidence="5 6" id="KW-0472">Membrane</keyword>
<dbReference type="GO" id="GO:0005886">
    <property type="term" value="C:plasma membrane"/>
    <property type="evidence" value="ECO:0007669"/>
    <property type="project" value="UniProtKB-SubCell"/>
</dbReference>
<sequence length="73" mass="8179">MKKLYRSKNNVKISGVCGGLAEYFNIDATLVRLIWVLVSLMTSGFIGLIVYVVCVFVIPVDDGYIDAEFDEKK</sequence>
<reference evidence="8 9" key="1">
    <citation type="submission" date="2016-11" db="EMBL/GenBank/DDBJ databases">
        <authorList>
            <person name="Jaros S."/>
            <person name="Januszkiewicz K."/>
            <person name="Wedrychowicz H."/>
        </authorList>
    </citation>
    <scope>NUCLEOTIDE SEQUENCE [LARGE SCALE GENOMIC DNA]</scope>
    <source>
        <strain evidence="8 9">DSM 14214</strain>
    </source>
</reference>
<organism evidence="8 9">
    <name type="scientific">Anaerotignum lactatifermentans DSM 14214</name>
    <dbReference type="NCBI Taxonomy" id="1121323"/>
    <lineage>
        <taxon>Bacteria</taxon>
        <taxon>Bacillati</taxon>
        <taxon>Bacillota</taxon>
        <taxon>Clostridia</taxon>
        <taxon>Lachnospirales</taxon>
        <taxon>Anaerotignaceae</taxon>
        <taxon>Anaerotignum</taxon>
    </lineage>
</organism>